<feature type="transmembrane region" description="Helical" evidence="1">
    <location>
        <begin position="43"/>
        <end position="64"/>
    </location>
</feature>
<organism evidence="2 4">
    <name type="scientific">Anaerobacillus isosaccharinicus</name>
    <dbReference type="NCBI Taxonomy" id="1532552"/>
    <lineage>
        <taxon>Bacteria</taxon>
        <taxon>Bacillati</taxon>
        <taxon>Bacillota</taxon>
        <taxon>Bacilli</taxon>
        <taxon>Bacillales</taxon>
        <taxon>Bacillaceae</taxon>
        <taxon>Anaerobacillus</taxon>
    </lineage>
</organism>
<dbReference type="AlphaFoldDB" id="A0A1S2LUS0"/>
<name>A0A1S2LUS0_9BACI</name>
<dbReference type="EMBL" id="CP063356">
    <property type="protein sequence ID" value="QOY33853.1"/>
    <property type="molecule type" value="Genomic_DNA"/>
</dbReference>
<keyword evidence="1" id="KW-1133">Transmembrane helix</keyword>
<dbReference type="KEGG" id="aia:AWH56_013945"/>
<keyword evidence="4" id="KW-1185">Reference proteome</keyword>
<gene>
    <name evidence="3" type="ORF">AWH56_013945</name>
    <name evidence="2" type="ORF">AWH56_11905</name>
</gene>
<evidence type="ECO:0000313" key="3">
    <source>
        <dbReference type="EMBL" id="QOY33853.1"/>
    </source>
</evidence>
<keyword evidence="1" id="KW-0472">Membrane</keyword>
<reference evidence="3 4" key="2">
    <citation type="journal article" date="2017" name="Genome Announc.">
        <title>Draft Genome Sequences of Four Alkaliphilic Bacteria Belonging to the Anaerobacillus Genus.</title>
        <authorList>
            <person name="Bassil N.M."/>
            <person name="Lloyd J.R."/>
        </authorList>
    </citation>
    <scope>NUCLEOTIDE SEQUENCE [LARGE SCALE GENOMIC DNA]</scope>
    <source>
        <strain evidence="3 4">NB2006</strain>
    </source>
</reference>
<dbReference type="Proteomes" id="UP000180175">
    <property type="component" value="Chromosome"/>
</dbReference>
<evidence type="ECO:0000313" key="2">
    <source>
        <dbReference type="EMBL" id="OIJ15407.1"/>
    </source>
</evidence>
<sequence>MSKKWNFTELNQINWNERRKQSVHQKVIMDIDKLESKRERKHVVAYLTSCALFLIVIFAAYQFFMSEAQNPAVGDDEKIDIVDENKETINDREKEIQINDDYKNLRYYGTISSSEDYYKIAMTDVNAMYFIPVNSPATVEIVQNVNFESHLNSDYRIQFGLQTARSDIPLQSYEIKDNHLHLYFNKNNLMNLRGSTGSSMGIFSIHTFAENFKDQVTHYTAYGDGEPFIHEGEGFDIVNVPIETDLKYLPIRTHSGVFLQQQYNYQQHTIEEVLGQFFALHKLAITDEEIDFSMFSLKNIEESSGTTVLRLTGDLNDAFEKNEIEIGSLKKLIVHGVGANVREQLDHDQAKIYLNDQLLFDGNLNHIKINDLNDHIFSLSENSLRAKLITTASAVFTHLENEAWELLMRFVHPDKGLLFSTYAFVDQEQDVTFTKEEVAAFASNENTYLFGQHYAKDGFVYEFTPKEFIDSLLMNYEQNMEKKKVPYEIVTFNQVYQPSGGIINNIGEAYPEGRYVEFFAPAPSEEQEYLWQALRFVFEEGENRQWYLVAIVRDVHSP</sequence>
<dbReference type="RefSeq" id="WP_071317305.1">
    <property type="nucleotide sequence ID" value="NZ_CP063356.2"/>
</dbReference>
<proteinExistence type="predicted"/>
<accession>A0A1S2LUS0</accession>
<reference evidence="2 4" key="1">
    <citation type="submission" date="2016-10" db="EMBL/GenBank/DDBJ databases">
        <title>Draft genome sequences of four alkaliphilic bacteria belonging to the Anaerobacillus genus.</title>
        <authorList>
            <person name="Bassil N.M."/>
            <person name="Lloyd J.R."/>
        </authorList>
    </citation>
    <scope>NUCLEOTIDE SEQUENCE [LARGE SCALE GENOMIC DNA]</scope>
    <source>
        <strain evidence="2 4">NB2006</strain>
    </source>
</reference>
<evidence type="ECO:0000256" key="1">
    <source>
        <dbReference type="SAM" id="Phobius"/>
    </source>
</evidence>
<reference evidence="3 4" key="3">
    <citation type="journal article" date="2019" name="Int. J. Syst. Evol. Microbiol.">
        <title>Anaerobacillus isosaccharinicus sp. nov., an alkaliphilic bacterium which degrades isosaccharinic acid.</title>
        <authorList>
            <person name="Bassil N.M."/>
            <person name="Lloyd J.R."/>
        </authorList>
    </citation>
    <scope>NUCLEOTIDE SEQUENCE [LARGE SCALE GENOMIC DNA]</scope>
    <source>
        <strain evidence="3 4">NB2006</strain>
    </source>
</reference>
<keyword evidence="1" id="KW-0812">Transmembrane</keyword>
<dbReference type="EMBL" id="LQXD01000107">
    <property type="protein sequence ID" value="OIJ15407.1"/>
    <property type="molecule type" value="Genomic_DNA"/>
</dbReference>
<reference evidence="3" key="4">
    <citation type="submission" date="2020-10" db="EMBL/GenBank/DDBJ databases">
        <authorList>
            <person name="Bassil N.M."/>
            <person name="Lloyd J.R."/>
        </authorList>
    </citation>
    <scope>NUCLEOTIDE SEQUENCE</scope>
    <source>
        <strain evidence="3">NB2006</strain>
    </source>
</reference>
<protein>
    <submittedName>
        <fullName evidence="2">Uncharacterized protein</fullName>
    </submittedName>
</protein>
<evidence type="ECO:0000313" key="4">
    <source>
        <dbReference type="Proteomes" id="UP000180175"/>
    </source>
</evidence>
<dbReference type="OrthoDB" id="2963896at2"/>